<dbReference type="RefSeq" id="WP_136563546.1">
    <property type="nucleotide sequence ID" value="NZ_STGW01000010.1"/>
</dbReference>
<dbReference type="AlphaFoldDB" id="A0A4S8N3B2"/>
<sequence length="60" mass="6878">MTTVQTWTAQRRQTFGDWGNACMTALGTPLWPLHIQRCAECRAVQARWDRETETRVRGGA</sequence>
<dbReference type="Proteomes" id="UP000307087">
    <property type="component" value="Unassembled WGS sequence"/>
</dbReference>
<proteinExistence type="predicted"/>
<reference evidence="1 2" key="1">
    <citation type="journal article" date="2009" name="Int. J. Syst. Evol. Microbiol.">
        <title>Nocardioides caeni sp. nov., isolated from wastewater.</title>
        <authorList>
            <person name="Yoon J.H."/>
            <person name="Kang S.J."/>
            <person name="Park S."/>
            <person name="Kim W."/>
            <person name="Oh T.K."/>
        </authorList>
    </citation>
    <scope>NUCLEOTIDE SEQUENCE [LARGE SCALE GENOMIC DNA]</scope>
    <source>
        <strain evidence="1 2">DSM 23134</strain>
    </source>
</reference>
<keyword evidence="2" id="KW-1185">Reference proteome</keyword>
<comment type="caution">
    <text evidence="1">The sequence shown here is derived from an EMBL/GenBank/DDBJ whole genome shotgun (WGS) entry which is preliminary data.</text>
</comment>
<accession>A0A4S8N3B2</accession>
<protein>
    <submittedName>
        <fullName evidence="1">Uncharacterized protein</fullName>
    </submittedName>
</protein>
<dbReference type="EMBL" id="STGW01000010">
    <property type="protein sequence ID" value="THV10468.1"/>
    <property type="molecule type" value="Genomic_DNA"/>
</dbReference>
<name>A0A4S8N3B2_9ACTN</name>
<organism evidence="1 2">
    <name type="scientific">Nocardioides caeni</name>
    <dbReference type="NCBI Taxonomy" id="574700"/>
    <lineage>
        <taxon>Bacteria</taxon>
        <taxon>Bacillati</taxon>
        <taxon>Actinomycetota</taxon>
        <taxon>Actinomycetes</taxon>
        <taxon>Propionibacteriales</taxon>
        <taxon>Nocardioidaceae</taxon>
        <taxon>Nocardioides</taxon>
    </lineage>
</organism>
<evidence type="ECO:0000313" key="1">
    <source>
        <dbReference type="EMBL" id="THV10468.1"/>
    </source>
</evidence>
<evidence type="ECO:0000313" key="2">
    <source>
        <dbReference type="Proteomes" id="UP000307087"/>
    </source>
</evidence>
<gene>
    <name evidence="1" type="ORF">E9934_14150</name>
</gene>